<protein>
    <recommendedName>
        <fullName evidence="3">DUF1380 domain-containing protein</fullName>
    </recommendedName>
</protein>
<dbReference type="EMBL" id="AB715422">
    <property type="protein sequence ID" value="BAP75875.1"/>
    <property type="molecule type" value="Genomic_DNA"/>
</dbReference>
<reference evidence="1" key="1">
    <citation type="journal article" date="1997" name="Plasmid">
        <title>The resistance and integrase genes of pACM1, a conjugative multiple-resistance plasmid, from Klebsiella oxytoca.</title>
        <authorList>
            <person name="Preston K.E."/>
            <person name="Kacica M.A."/>
            <person name="Limberger R.J."/>
            <person name="Archinal W.A."/>
            <person name="Venezia R.A."/>
        </authorList>
    </citation>
    <scope>NUCLEOTIDE SEQUENCE</scope>
    <source>
        <strain evidence="1">ATCC 51983</strain>
        <plasmid evidence="1">pACM1</plasmid>
    </source>
</reference>
<dbReference type="AlphaFoldDB" id="A0A088FS44"/>
<dbReference type="GeneID" id="83649083"/>
<dbReference type="RefSeq" id="WP_011154458.1">
    <property type="nucleotide sequence ID" value="NC_024997.1"/>
</dbReference>
<evidence type="ECO:0000313" key="2">
    <source>
        <dbReference type="EMBL" id="BAP75875.1"/>
    </source>
</evidence>
<dbReference type="GeneID" id="97918216"/>
<evidence type="ECO:0000313" key="1">
    <source>
        <dbReference type="EMBL" id="AIM47889.1"/>
    </source>
</evidence>
<reference evidence="1" key="2">
    <citation type="journal article" date="1999" name="Plasmid">
        <title>The cassettes and 3' conserved segment of an integron from Klebsiella oxytoca plasmid pACM1.</title>
        <authorList>
            <person name="Preston K.E."/>
            <person name="Radomski C.C."/>
            <person name="Venezia R.A."/>
        </authorList>
    </citation>
    <scope>NUCLEOTIDE SEQUENCE</scope>
    <source>
        <strain evidence="1">ATCC 51983</strain>
        <plasmid evidence="1">pACM1</plasmid>
    </source>
</reference>
<geneLocation type="plasmid" evidence="1">
    <name>pACM1</name>
</geneLocation>
<reference evidence="1" key="5">
    <citation type="journal article" date="2004" name="Plasmid">
        <title>The SHV-5 extended-spectrum beta-lactamase gene of pACM1 is located on the remnant of a compound transposon.</title>
        <authorList>
            <person name="Preston K.E."/>
            <person name="Venezia R.A."/>
            <person name="Stellrecht K.A."/>
        </authorList>
    </citation>
    <scope>NUCLEOTIDE SEQUENCE</scope>
    <source>
        <strain evidence="1">ATCC 51983</strain>
        <plasmid evidence="1">pACM1</plasmid>
    </source>
</reference>
<dbReference type="EMBL" id="KJ541681">
    <property type="protein sequence ID" value="AIM47889.1"/>
    <property type="molecule type" value="Genomic_DNA"/>
</dbReference>
<name>A0A088FS44_KLEOX</name>
<reference evidence="1" key="7">
    <citation type="journal article" date="2014" name="Plasmid">
        <title>The complete nucleotide sequence of the multi-drug resistance-encoding IncL/M plasmid pACM1.</title>
        <authorList>
            <person name="Preston K.E."/>
            <person name="Hitchcock S.A."/>
            <person name="Aziz A.Y."/>
            <person name="Tine J.A."/>
        </authorList>
    </citation>
    <scope>NUCLEOTIDE SEQUENCE</scope>
    <source>
        <strain evidence="1">ATCC 51983</strain>
        <plasmid evidence="1">pACM1</plasmid>
    </source>
</reference>
<reference evidence="1" key="4">
    <citation type="journal article" date="2002" name="Plasmid">
        <title>Chromosomal sequences from Klebsiella pneumoniae flank the SHV-5 extended-spectrum beta-lactamase gene in pACM1.</title>
        <authorList>
            <person name="Preston K.E."/>
            <person name="Venezia R.A."/>
        </authorList>
    </citation>
    <scope>NUCLEOTIDE SEQUENCE</scope>
    <source>
        <strain evidence="1">ATCC 51983</strain>
        <plasmid evidence="1">pACM1</plasmid>
    </source>
</reference>
<geneLocation type="plasmid" evidence="2">
    <name>pKOI-34</name>
</geneLocation>
<accession>A0A088FS44</accession>
<keyword evidence="1" id="KW-0614">Plasmid</keyword>
<organism evidence="1">
    <name type="scientific">Klebsiella oxytoca</name>
    <dbReference type="NCBI Taxonomy" id="571"/>
    <lineage>
        <taxon>Bacteria</taxon>
        <taxon>Pseudomonadati</taxon>
        <taxon>Pseudomonadota</taxon>
        <taxon>Gammaproteobacteria</taxon>
        <taxon>Enterobacterales</taxon>
        <taxon>Enterobacteriaceae</taxon>
        <taxon>Klebsiella/Raoultella group</taxon>
        <taxon>Klebsiella</taxon>
    </lineage>
</organism>
<reference evidence="1" key="3">
    <citation type="journal article" date="2000" name="Plasmid">
        <title>Nucleotide sequence of a 7-kb fragment of pACM1 encoding an IncM DNA primase and other putative proteins associated with conjugation.</title>
        <authorList>
            <person name="Preston K.E."/>
            <person name="Radomski C.C."/>
            <person name="Venezia R.A."/>
        </authorList>
    </citation>
    <scope>NUCLEOTIDE SEQUENCE</scope>
    <source>
        <strain evidence="1">ATCC 51983</strain>
        <plasmid evidence="1">pACM1</plasmid>
    </source>
</reference>
<sequence>MHGNVNEICARLLDSFEPQQRISLLIWTAEDVHDCTSDMNLTDDEAEAVLAEIAECSSHSRYGVGKDTVWSLAKQVREDAARDRKIEVNAEALQKVVALAAQFIRLEEIQSGEGAARRLYPQESEALECITKVING</sequence>
<reference evidence="2" key="6">
    <citation type="journal article" date="2013" name="Diagn. Microbiol. Infect. Dis.">
        <title>A novel metallo-beta-lactamase, IMP-34, in Klebsiella isolates with decreased resistance to imipenem.</title>
        <authorList>
            <person name="Shigemoto N."/>
            <person name="Kayama S."/>
            <person name="Kuwahara R."/>
            <person name="Hisatsune J."/>
            <person name="Kato F."/>
            <person name="Nishio H."/>
            <person name="Yamasaki K."/>
            <person name="Wada Y."/>
            <person name="Sueda T."/>
            <person name="Ohge H."/>
            <person name="Sugai M."/>
        </authorList>
    </citation>
    <scope>NUCLEOTIDE SEQUENCE</scope>
    <source>
        <strain evidence="2">MS5279</strain>
        <plasmid evidence="2">pKOI-34</plasmid>
    </source>
</reference>
<evidence type="ECO:0008006" key="3">
    <source>
        <dbReference type="Google" id="ProtNLM"/>
    </source>
</evidence>
<proteinExistence type="predicted"/>